<feature type="transmembrane region" description="Helical" evidence="1">
    <location>
        <begin position="6"/>
        <end position="35"/>
    </location>
</feature>
<comment type="caution">
    <text evidence="2">The sequence shown here is derived from an EMBL/GenBank/DDBJ whole genome shotgun (WGS) entry which is preliminary data.</text>
</comment>
<sequence>MAYLDWIIRLLSHVIVWLGLSGVIAIMLLVVANVIGRIFDTPVEGTFEVVELLGGVAIASVLAYTTIMKHHISVKLVV</sequence>
<reference evidence="2" key="1">
    <citation type="journal article" date="2014" name="Front. Microbiol.">
        <title>High frequency of phylogenetically diverse reductive dehalogenase-homologous genes in deep subseafloor sedimentary metagenomes.</title>
        <authorList>
            <person name="Kawai M."/>
            <person name="Futagami T."/>
            <person name="Toyoda A."/>
            <person name="Takaki Y."/>
            <person name="Nishi S."/>
            <person name="Hori S."/>
            <person name="Arai W."/>
            <person name="Tsubouchi T."/>
            <person name="Morono Y."/>
            <person name="Uchiyama I."/>
            <person name="Ito T."/>
            <person name="Fujiyama A."/>
            <person name="Inagaki F."/>
            <person name="Takami H."/>
        </authorList>
    </citation>
    <scope>NUCLEOTIDE SEQUENCE</scope>
    <source>
        <strain evidence="2">Expedition CK06-06</strain>
    </source>
</reference>
<keyword evidence="1" id="KW-0812">Transmembrane</keyword>
<feature type="non-terminal residue" evidence="2">
    <location>
        <position position="78"/>
    </location>
</feature>
<dbReference type="AlphaFoldDB" id="X1J3V9"/>
<gene>
    <name evidence="2" type="ORF">S03H2_42488</name>
</gene>
<keyword evidence="1" id="KW-1133">Transmembrane helix</keyword>
<evidence type="ECO:0008006" key="3">
    <source>
        <dbReference type="Google" id="ProtNLM"/>
    </source>
</evidence>
<organism evidence="2">
    <name type="scientific">marine sediment metagenome</name>
    <dbReference type="NCBI Taxonomy" id="412755"/>
    <lineage>
        <taxon>unclassified sequences</taxon>
        <taxon>metagenomes</taxon>
        <taxon>ecological metagenomes</taxon>
    </lineage>
</organism>
<accession>X1J3V9</accession>
<keyword evidence="1" id="KW-0472">Membrane</keyword>
<evidence type="ECO:0000256" key="1">
    <source>
        <dbReference type="SAM" id="Phobius"/>
    </source>
</evidence>
<proteinExistence type="predicted"/>
<name>X1J3V9_9ZZZZ</name>
<evidence type="ECO:0000313" key="2">
    <source>
        <dbReference type="EMBL" id="GAH76190.1"/>
    </source>
</evidence>
<dbReference type="EMBL" id="BARU01026453">
    <property type="protein sequence ID" value="GAH76190.1"/>
    <property type="molecule type" value="Genomic_DNA"/>
</dbReference>
<feature type="transmembrane region" description="Helical" evidence="1">
    <location>
        <begin position="47"/>
        <end position="67"/>
    </location>
</feature>
<protein>
    <recommendedName>
        <fullName evidence="3">TRAP C4-dicarboxylate transport system permease DctM subunit domain-containing protein</fullName>
    </recommendedName>
</protein>